<protein>
    <recommendedName>
        <fullName evidence="1 9">Coproheme decarboxylase</fullName>
        <ecNumber evidence="8 9">1.3.98.5</ecNumber>
    </recommendedName>
    <alternativeName>
        <fullName evidence="5 9">Coproheme III oxidative decarboxylase</fullName>
    </alternativeName>
    <alternativeName>
        <fullName evidence="6 9">Hydrogen peroxide-dependent heme synthase</fullName>
    </alternativeName>
</protein>
<comment type="function">
    <text evidence="9">Involved in coproporphyrin-dependent heme b biosynthesis. Catalyzes the decarboxylation of Fe-coproporphyrin III (coproheme) to heme b (protoheme IX), the last step of the pathway. The reaction occurs in a stepwise manner with a three-propionate intermediate.</text>
</comment>
<dbReference type="InterPro" id="IPR011008">
    <property type="entry name" value="Dimeric_a/b-barrel"/>
</dbReference>
<dbReference type="Gene3D" id="3.30.70.1030">
    <property type="entry name" value="Apc35880, domain 1"/>
    <property type="match status" value="2"/>
</dbReference>
<comment type="similarity">
    <text evidence="9">Belongs to the ChdC family. Type 2 subfamily.</text>
</comment>
<gene>
    <name evidence="9" type="primary">chdC</name>
    <name evidence="10" type="ORF">BZB76_6037</name>
</gene>
<reference evidence="10 11" key="1">
    <citation type="submission" date="2018-10" db="EMBL/GenBank/DDBJ databases">
        <title>Genomic Encyclopedia of Archaeal and Bacterial Type Strains, Phase II (KMG-II): from individual species to whole genera.</title>
        <authorList>
            <person name="Goeker M."/>
        </authorList>
    </citation>
    <scope>NUCLEOTIDE SEQUENCE [LARGE SCALE GENOMIC DNA]</scope>
    <source>
        <strain evidence="10 11">DSM 43383</strain>
    </source>
</reference>
<evidence type="ECO:0000313" key="10">
    <source>
        <dbReference type="EMBL" id="RKS68899.1"/>
    </source>
</evidence>
<evidence type="ECO:0000256" key="3">
    <source>
        <dbReference type="ARBA" id="ARBA00022723"/>
    </source>
</evidence>
<evidence type="ECO:0000256" key="1">
    <source>
        <dbReference type="ARBA" id="ARBA00014413"/>
    </source>
</evidence>
<keyword evidence="2 9" id="KW-0349">Heme</keyword>
<keyword evidence="4 9" id="KW-0408">Iron</keyword>
<dbReference type="EMBL" id="RBWU01000007">
    <property type="protein sequence ID" value="RKS68899.1"/>
    <property type="molecule type" value="Genomic_DNA"/>
</dbReference>
<dbReference type="Proteomes" id="UP000274601">
    <property type="component" value="Unassembled WGS sequence"/>
</dbReference>
<dbReference type="PANTHER" id="PTHR36843:SF1">
    <property type="entry name" value="COPROHEME DECARBOXYLASE"/>
    <property type="match status" value="1"/>
</dbReference>
<comment type="caution">
    <text evidence="10">The sequence shown here is derived from an EMBL/GenBank/DDBJ whole genome shotgun (WGS) entry which is preliminary data.</text>
</comment>
<comment type="cofactor">
    <cofactor evidence="9">
        <name>Fe-coproporphyrin III</name>
        <dbReference type="ChEBI" id="CHEBI:68438"/>
    </cofactor>
    <text evidence="9">Fe-coproporphyrin III acts as both substrate and redox cofactor.</text>
</comment>
<keyword evidence="3 9" id="KW-0479">Metal-binding</keyword>
<comment type="catalytic activity">
    <reaction evidence="7">
        <text>Fe-coproporphyrin III + 2 H2O2 + 2 H(+) = heme b + 2 CO2 + 4 H2O</text>
        <dbReference type="Rhea" id="RHEA:56516"/>
        <dbReference type="ChEBI" id="CHEBI:15377"/>
        <dbReference type="ChEBI" id="CHEBI:15378"/>
        <dbReference type="ChEBI" id="CHEBI:16240"/>
        <dbReference type="ChEBI" id="CHEBI:16526"/>
        <dbReference type="ChEBI" id="CHEBI:60344"/>
        <dbReference type="ChEBI" id="CHEBI:68438"/>
        <dbReference type="EC" id="1.3.98.5"/>
    </reaction>
    <physiologicalReaction direction="left-to-right" evidence="7">
        <dbReference type="Rhea" id="RHEA:56517"/>
    </physiologicalReaction>
</comment>
<feature type="active site" evidence="9">
    <location>
        <position position="129"/>
    </location>
</feature>
<keyword evidence="9" id="KW-0350">Heme biosynthesis</keyword>
<evidence type="ECO:0000256" key="9">
    <source>
        <dbReference type="HAMAP-Rule" id="MF_02244"/>
    </source>
</evidence>
<dbReference type="PANTHER" id="PTHR36843">
    <property type="entry name" value="HEME-DEPENDENT PEROXIDASE YWFI-RELATED"/>
    <property type="match status" value="1"/>
</dbReference>
<dbReference type="InterPro" id="IPR010644">
    <property type="entry name" value="ChdC/CLD"/>
</dbReference>
<name>A0A495QB30_9ACTN</name>
<proteinExistence type="inferred from homology"/>
<evidence type="ECO:0000256" key="6">
    <source>
        <dbReference type="ARBA" id="ARBA00030236"/>
    </source>
</evidence>
<keyword evidence="11" id="KW-1185">Reference proteome</keyword>
<comment type="pathway">
    <text evidence="9">Porphyrin-containing compound metabolism; protoheme biosynthesis.</text>
</comment>
<dbReference type="AlphaFoldDB" id="A0A495QB30"/>
<dbReference type="GO" id="GO:0020037">
    <property type="term" value="F:heme binding"/>
    <property type="evidence" value="ECO:0007669"/>
    <property type="project" value="InterPro"/>
</dbReference>
<evidence type="ECO:0000313" key="11">
    <source>
        <dbReference type="Proteomes" id="UP000274601"/>
    </source>
</evidence>
<feature type="binding site" description="axial binding residue" evidence="9">
    <location>
        <position position="152"/>
    </location>
    <ligand>
        <name>Fe-coproporphyrin III</name>
        <dbReference type="ChEBI" id="CHEBI:68438"/>
    </ligand>
    <ligandPart>
        <name>Fe</name>
        <dbReference type="ChEBI" id="CHEBI:18248"/>
    </ligandPart>
</feature>
<dbReference type="RefSeq" id="WP_121437728.1">
    <property type="nucleotide sequence ID" value="NZ_RBWU01000007.1"/>
</dbReference>
<dbReference type="OrthoDB" id="9773646at2"/>
<evidence type="ECO:0000256" key="8">
    <source>
        <dbReference type="ARBA" id="ARBA00050019"/>
    </source>
</evidence>
<evidence type="ECO:0000256" key="7">
    <source>
        <dbReference type="ARBA" id="ARBA00049896"/>
    </source>
</evidence>
<dbReference type="EC" id="1.3.98.5" evidence="8 9"/>
<dbReference type="GO" id="GO:0016634">
    <property type="term" value="F:oxidoreductase activity, acting on the CH-CH group of donors, oxygen as acceptor"/>
    <property type="evidence" value="ECO:0007669"/>
    <property type="project" value="UniProtKB-UniRule"/>
</dbReference>
<dbReference type="HAMAP" id="MF_02244">
    <property type="entry name" value="Coproheme_decarbox_2"/>
    <property type="match status" value="1"/>
</dbReference>
<dbReference type="Pfam" id="PF06778">
    <property type="entry name" value="Chlor_dismutase"/>
    <property type="match status" value="1"/>
</dbReference>
<dbReference type="GO" id="GO:0006785">
    <property type="term" value="P:heme B biosynthetic process"/>
    <property type="evidence" value="ECO:0007669"/>
    <property type="project" value="UniProtKB-UniRule"/>
</dbReference>
<comment type="catalytic activity">
    <reaction evidence="9">
        <text>Fe-coproporphyrin III + H2O2 + H(+) = harderoheme III + CO2 + 2 H2O</text>
        <dbReference type="Rhea" id="RHEA:57940"/>
        <dbReference type="ChEBI" id="CHEBI:15377"/>
        <dbReference type="ChEBI" id="CHEBI:15378"/>
        <dbReference type="ChEBI" id="CHEBI:16240"/>
        <dbReference type="ChEBI" id="CHEBI:16526"/>
        <dbReference type="ChEBI" id="CHEBI:68438"/>
        <dbReference type="ChEBI" id="CHEBI:142463"/>
    </reaction>
</comment>
<sequence length="227" mass="26362">MAQKARELNNVIRYTMWSVFRLTAPGTVGEHDAAEVQDLLDQVAEKDVTTRGAYDVAGLRADADYMFWWHAPTSDDLQEVYTRFRRTHLGRASEPVWSQMALHRPAEFNKSHIPAFLADEEPRPYVCVYPFVRSYEWYLLPDEERRAMLAEHGMMAREYPDVRANTVSAFALGDYEWMLAFEADELYRIVDLMRHLRGAKARLHTREEVPFYTGRRRSVAELVAGLA</sequence>
<dbReference type="GO" id="GO:0046872">
    <property type="term" value="F:metal ion binding"/>
    <property type="evidence" value="ECO:0007669"/>
    <property type="project" value="UniProtKB-KW"/>
</dbReference>
<dbReference type="NCBIfam" id="NF042928">
    <property type="entry name" value="HemQ_actino"/>
    <property type="match status" value="1"/>
</dbReference>
<dbReference type="SUPFAM" id="SSF54909">
    <property type="entry name" value="Dimeric alpha+beta barrel"/>
    <property type="match status" value="1"/>
</dbReference>
<keyword evidence="9" id="KW-0560">Oxidoreductase</keyword>
<accession>A0A495QB30</accession>
<evidence type="ECO:0000256" key="4">
    <source>
        <dbReference type="ARBA" id="ARBA00023004"/>
    </source>
</evidence>
<comment type="catalytic activity">
    <reaction evidence="9">
        <text>harderoheme III + H2O2 + H(+) = heme b + CO2 + 2 H2O</text>
        <dbReference type="Rhea" id="RHEA:57944"/>
        <dbReference type="ChEBI" id="CHEBI:15377"/>
        <dbReference type="ChEBI" id="CHEBI:15378"/>
        <dbReference type="ChEBI" id="CHEBI:16240"/>
        <dbReference type="ChEBI" id="CHEBI:16526"/>
        <dbReference type="ChEBI" id="CHEBI:60344"/>
        <dbReference type="ChEBI" id="CHEBI:142463"/>
    </reaction>
</comment>
<organism evidence="10 11">
    <name type="scientific">Actinomadura pelletieri DSM 43383</name>
    <dbReference type="NCBI Taxonomy" id="1120940"/>
    <lineage>
        <taxon>Bacteria</taxon>
        <taxon>Bacillati</taxon>
        <taxon>Actinomycetota</taxon>
        <taxon>Actinomycetes</taxon>
        <taxon>Streptosporangiales</taxon>
        <taxon>Thermomonosporaceae</taxon>
        <taxon>Actinomadura</taxon>
    </lineage>
</organism>
<evidence type="ECO:0000256" key="2">
    <source>
        <dbReference type="ARBA" id="ARBA00022617"/>
    </source>
</evidence>
<evidence type="ECO:0000256" key="5">
    <source>
        <dbReference type="ARBA" id="ARBA00029882"/>
    </source>
</evidence>